<keyword evidence="1" id="KW-0808">Transferase</keyword>
<dbReference type="GO" id="GO:1990112">
    <property type="term" value="C:RQC complex"/>
    <property type="evidence" value="ECO:0007669"/>
    <property type="project" value="UniProtKB-UniRule"/>
</dbReference>
<dbReference type="GO" id="GO:0005829">
    <property type="term" value="C:cytosol"/>
    <property type="evidence" value="ECO:0007669"/>
    <property type="project" value="UniProtKB-UniRule"/>
</dbReference>
<accession>A0A0D7B0B1</accession>
<feature type="transmembrane region" description="Helical" evidence="3">
    <location>
        <begin position="1441"/>
        <end position="1467"/>
    </location>
</feature>
<dbReference type="GO" id="GO:0008270">
    <property type="term" value="F:zinc ion binding"/>
    <property type="evidence" value="ECO:0007669"/>
    <property type="project" value="UniProtKB-KW"/>
</dbReference>
<feature type="region of interest" description="Disordered" evidence="2">
    <location>
        <begin position="438"/>
        <end position="477"/>
    </location>
</feature>
<evidence type="ECO:0000256" key="2">
    <source>
        <dbReference type="SAM" id="MobiDB-lite"/>
    </source>
</evidence>
<feature type="compositionally biased region" description="Acidic residues" evidence="2">
    <location>
        <begin position="273"/>
        <end position="284"/>
    </location>
</feature>
<comment type="subunit">
    <text evidence="1">Component of the ribosome quality control complex (RQC).</text>
</comment>
<dbReference type="UniPathway" id="UPA00143"/>
<dbReference type="GO" id="GO:0072344">
    <property type="term" value="P:rescue of stalled ribosome"/>
    <property type="evidence" value="ECO:0007669"/>
    <property type="project" value="UniProtKB-UniRule"/>
</dbReference>
<keyword evidence="1" id="KW-0479">Metal-binding</keyword>
<evidence type="ECO:0000256" key="3">
    <source>
        <dbReference type="SAM" id="Phobius"/>
    </source>
</evidence>
<dbReference type="Pfam" id="PF22958">
    <property type="entry name" value="Ltn1_1st"/>
    <property type="match status" value="1"/>
</dbReference>
<dbReference type="GO" id="GO:0016567">
    <property type="term" value="P:protein ubiquitination"/>
    <property type="evidence" value="ECO:0007669"/>
    <property type="project" value="UniProtKB-UniPathway"/>
</dbReference>
<comment type="function">
    <text evidence="1">E3 ubiquitin-protein ligase. Component of the ribosome quality control complex (RQC), a ribosome-associated complex that mediates ubiquitination and extraction of incompletely synthesized nascent chains for proteasomal degradation.</text>
</comment>
<keyword evidence="1" id="KW-0833">Ubl conjugation pathway</keyword>
<keyword evidence="3" id="KW-0472">Membrane</keyword>
<feature type="transmembrane region" description="Helical" evidence="3">
    <location>
        <begin position="1400"/>
        <end position="1429"/>
    </location>
</feature>
<feature type="compositionally biased region" description="Low complexity" evidence="2">
    <location>
        <begin position="1"/>
        <end position="13"/>
    </location>
</feature>
<feature type="compositionally biased region" description="Low complexity" evidence="2">
    <location>
        <begin position="21"/>
        <end position="31"/>
    </location>
</feature>
<feature type="region of interest" description="Disordered" evidence="2">
    <location>
        <begin position="1252"/>
        <end position="1290"/>
    </location>
</feature>
<dbReference type="InterPro" id="IPR054476">
    <property type="entry name" value="Ltn1_N"/>
</dbReference>
<dbReference type="Proteomes" id="UP000054007">
    <property type="component" value="Unassembled WGS sequence"/>
</dbReference>
<keyword evidence="3" id="KW-0812">Transmembrane</keyword>
<proteinExistence type="inferred from homology"/>
<keyword evidence="6" id="KW-1185">Reference proteome</keyword>
<evidence type="ECO:0000259" key="4">
    <source>
        <dbReference type="Pfam" id="PF22958"/>
    </source>
</evidence>
<dbReference type="OrthoDB" id="3062044at2759"/>
<dbReference type="PANTHER" id="PTHR12389">
    <property type="entry name" value="ZINC FINGER PROTEIN 294"/>
    <property type="match status" value="1"/>
</dbReference>
<feature type="region of interest" description="Disordered" evidence="2">
    <location>
        <begin position="313"/>
        <end position="345"/>
    </location>
</feature>
<dbReference type="GO" id="GO:0043023">
    <property type="term" value="F:ribosomal large subunit binding"/>
    <property type="evidence" value="ECO:0007669"/>
    <property type="project" value="TreeGrafter"/>
</dbReference>
<feature type="compositionally biased region" description="Acidic residues" evidence="2">
    <location>
        <begin position="800"/>
        <end position="818"/>
    </location>
</feature>
<feature type="compositionally biased region" description="Basic residues" evidence="2">
    <location>
        <begin position="1265"/>
        <end position="1283"/>
    </location>
</feature>
<keyword evidence="3" id="KW-1133">Transmembrane helix</keyword>
<dbReference type="GO" id="GO:0061630">
    <property type="term" value="F:ubiquitin protein ligase activity"/>
    <property type="evidence" value="ECO:0007669"/>
    <property type="project" value="UniProtKB-UniRule"/>
</dbReference>
<feature type="region of interest" description="Disordered" evidence="2">
    <location>
        <begin position="792"/>
        <end position="820"/>
    </location>
</feature>
<dbReference type="STRING" id="1314674.A0A0D7B0B1"/>
<comment type="similarity">
    <text evidence="1">Belongs to the LTN1 family.</text>
</comment>
<feature type="compositionally biased region" description="Gly residues" evidence="2">
    <location>
        <begin position="32"/>
        <end position="43"/>
    </location>
</feature>
<dbReference type="EMBL" id="KN880665">
    <property type="protein sequence ID" value="KIY63902.1"/>
    <property type="molecule type" value="Genomic_DNA"/>
</dbReference>
<keyword evidence="1" id="KW-0862">Zinc</keyword>
<sequence length="1481" mass="156658">MAKGSGKSSATSATRKKHAAAKASDQQQQQKGGSGGQAQGGGAPKEKVKGTKAEKKAAKNAPRKKVYIAPVKPGRAVVDPLDGGPSLAHVLPADLVVILRGLGKKAGVTRAKAVDELRVWISRADQQREGEGEGEGEGGVEEVLETMMPVWIHHLPSLLTHPLRRLRISSGALHADLIRRLPSFLLPTSSSYTVPTSSSYTGASTPVLAIWCLAAHSGTTPLGVFEAYAGRVEREEVAAVGPAVYRAVLDPVGVYREITFASVGSGGAGDGAAGEDEEEEEGEGVGERASRIRVGALGALGWVMRRFSVKDAASGHDGASAPEHGADVAPSGYSAEEREREREEDRELEVSWGVAVSDAKVWGVLNAELGWERKAGWVFLGDVLGAVGRETISEALPVISPAVLQSAWRETDTAVQSAMWAPLLTFLKAWPEAWTLGTSHPHDGVPRDAAGASRQQGVTGAAEDGKEAEEAGDAGISSNAAGGSSAYDAFLSFIERGCGGVWPVLVVVVSTIPPAVFNRASSDPVRASQPLTTFFDAVWAAEGAVRKQHRKEWIEAVFEVLVLLVRRRRKSEASNLLSPFNLLSPSSTSAGEELSTAASSSAEALPTANIAEAPSSSNPLLPPPASAEDENAVVMQQIQRAFDVLRKGGVGPEVVGGVMRRVVGAKVAAAGGASPATAPATASQAGAAPASQPAGAVGGSASQAAPAVASQAAAAAHEAEAIPNAWEIVRTEVVRARDEHVPRLVRALGAGAGGGIRDRHTGEMREVKELEEDVVKGGLERMRVSLEKIEASLEKKHEPAEEEGEDAGQPEKSEEEGTVDSTLFVESLKTFGERVWSSGSGCVELIDTTIQTHASELLRRAPHVLRVYFTARKDEGRVGVVWRVLCDGVAGAGTGAALDGNDNTTTAGTDNTTTAAATESTSKSIERLLDLASTGVHVSASGILDELVVRFFAASNARGERASQDFLRRILRAPRGAVLSEEGVQRVKGVLEGRVRRGVEGVLRGGASASAHVATEVEVEAGAEVQAEVGEVERAAAGAEVQAEEASALSDALELLELTSLPLSTGCVVDVWIVAFLLPSRRMGERAEETRVAAEGLLVSERARVHGGEEVYPVLVHRLREILMYESALRPADVLRAASSSSSLSSSLFGLREGRELKWDILPGGEDMDAMLDASLATNAGPTTKETQGYARATESNHAAAKETQGYARLMHYTLALALQDRVGAREKERVGWVLRHVAYLAVSSSSSFSSSYAYPAPTTSHAHAPSRRSASRTRTGSSRRRAAREAKRVREDADRVVGYLISVENSREAREEGVSLKDAKPKTRLGGVLRTQIARAMSSAVASTSTSTATSTSAAAATQHSLVLETLLERILRDAEREEGDAWVGYARRKGCCAFLSSFLLHFVVLFFCFHSVPSLFLLSFGCVMLPLRLDPLHILAASLPLYIFTLSFLLHAFSLHCLAPCVYTLTSRKYADPLFSFVL</sequence>
<feature type="region of interest" description="Disordered" evidence="2">
    <location>
        <begin position="673"/>
        <end position="700"/>
    </location>
</feature>
<dbReference type="EC" id="2.3.2.27" evidence="1"/>
<feature type="compositionally biased region" description="Basic and acidic residues" evidence="2">
    <location>
        <begin position="44"/>
        <end position="57"/>
    </location>
</feature>
<comment type="pathway">
    <text evidence="1">Protein modification; protein ubiquitination.</text>
</comment>
<dbReference type="GO" id="GO:1990116">
    <property type="term" value="P:ribosome-associated ubiquitin-dependent protein catabolic process"/>
    <property type="evidence" value="ECO:0007669"/>
    <property type="project" value="UniProtKB-UniRule"/>
</dbReference>
<feature type="region of interest" description="Disordered" evidence="2">
    <location>
        <begin position="1"/>
        <end position="66"/>
    </location>
</feature>
<dbReference type="InterPro" id="IPR039795">
    <property type="entry name" value="LTN1/Rkr1"/>
</dbReference>
<evidence type="ECO:0000313" key="5">
    <source>
        <dbReference type="EMBL" id="KIY63902.1"/>
    </source>
</evidence>
<reference evidence="5 6" key="1">
    <citation type="journal article" date="2015" name="Fungal Genet. Biol.">
        <title>Evolution of novel wood decay mechanisms in Agaricales revealed by the genome sequences of Fistulina hepatica and Cylindrobasidium torrendii.</title>
        <authorList>
            <person name="Floudas D."/>
            <person name="Held B.W."/>
            <person name="Riley R."/>
            <person name="Nagy L.G."/>
            <person name="Koehler G."/>
            <person name="Ransdell A.S."/>
            <person name="Younus H."/>
            <person name="Chow J."/>
            <person name="Chiniquy J."/>
            <person name="Lipzen A."/>
            <person name="Tritt A."/>
            <person name="Sun H."/>
            <person name="Haridas S."/>
            <person name="LaButti K."/>
            <person name="Ohm R.A."/>
            <person name="Kues U."/>
            <person name="Blanchette R.A."/>
            <person name="Grigoriev I.V."/>
            <person name="Minto R.E."/>
            <person name="Hibbett D.S."/>
        </authorList>
    </citation>
    <scope>NUCLEOTIDE SEQUENCE [LARGE SCALE GENOMIC DNA]</scope>
    <source>
        <strain evidence="5 6">FP15055 ss-10</strain>
    </source>
</reference>
<evidence type="ECO:0000256" key="1">
    <source>
        <dbReference type="RuleBase" id="RU367090"/>
    </source>
</evidence>
<organism evidence="5 6">
    <name type="scientific">Cylindrobasidium torrendii FP15055 ss-10</name>
    <dbReference type="NCBI Taxonomy" id="1314674"/>
    <lineage>
        <taxon>Eukaryota</taxon>
        <taxon>Fungi</taxon>
        <taxon>Dikarya</taxon>
        <taxon>Basidiomycota</taxon>
        <taxon>Agaricomycotina</taxon>
        <taxon>Agaricomycetes</taxon>
        <taxon>Agaricomycetidae</taxon>
        <taxon>Agaricales</taxon>
        <taxon>Marasmiineae</taxon>
        <taxon>Physalacriaceae</taxon>
        <taxon>Cylindrobasidium</taxon>
    </lineage>
</organism>
<protein>
    <recommendedName>
        <fullName evidence="1">E3 ubiquitin-protein ligase listerin</fullName>
        <ecNumber evidence="1">2.3.2.27</ecNumber>
    </recommendedName>
    <alternativeName>
        <fullName evidence="1">RING-type E3 ubiquitin transferase listerin</fullName>
    </alternativeName>
</protein>
<feature type="domain" description="E3 ubiquitin-protein ligase listerin N-terminal" evidence="4">
    <location>
        <begin position="93"/>
        <end position="181"/>
    </location>
</feature>
<feature type="region of interest" description="Disordered" evidence="2">
    <location>
        <begin position="265"/>
        <end position="288"/>
    </location>
</feature>
<keyword evidence="1" id="KW-0863">Zinc-finger</keyword>
<feature type="compositionally biased region" description="Basic and acidic residues" evidence="2">
    <location>
        <begin position="335"/>
        <end position="345"/>
    </location>
</feature>
<gene>
    <name evidence="5" type="ORF">CYLTODRAFT_120183</name>
</gene>
<name>A0A0D7B0B1_9AGAR</name>
<comment type="catalytic activity">
    <reaction evidence="1">
        <text>S-ubiquitinyl-[E2 ubiquitin-conjugating enzyme]-L-cysteine + [acceptor protein]-L-lysine = [E2 ubiquitin-conjugating enzyme]-L-cysteine + N(6)-ubiquitinyl-[acceptor protein]-L-lysine.</text>
        <dbReference type="EC" id="2.3.2.27"/>
    </reaction>
</comment>
<evidence type="ECO:0000313" key="6">
    <source>
        <dbReference type="Proteomes" id="UP000054007"/>
    </source>
</evidence>
<dbReference type="PANTHER" id="PTHR12389:SF0">
    <property type="entry name" value="E3 UBIQUITIN-PROTEIN LIGASE LISTERIN"/>
    <property type="match status" value="1"/>
</dbReference>